<dbReference type="RefSeq" id="WP_110888442.1">
    <property type="nucleotide sequence ID" value="NZ_QJSX01000019.1"/>
</dbReference>
<sequence length="145" mass="16004">MKRPHNMTPQDLSDACDVLTGLLSSQDDATAEALQQASGLRPWLFNLAAHELLSNGALQRRPNVEGPPTLKLTVLETKSSEGSSDALPDDARAILAFLNRGPNTAQKIASTCRLPLARVLRFLEHLQHLRLINVRYVGQLNIYRV</sequence>
<name>A0A318S1G4_9DEIO</name>
<organism evidence="1 2">
    <name type="scientific">Deinococcus yavapaiensis KR-236</name>
    <dbReference type="NCBI Taxonomy" id="694435"/>
    <lineage>
        <taxon>Bacteria</taxon>
        <taxon>Thermotogati</taxon>
        <taxon>Deinococcota</taxon>
        <taxon>Deinococci</taxon>
        <taxon>Deinococcales</taxon>
        <taxon>Deinococcaceae</taxon>
        <taxon>Deinococcus</taxon>
    </lineage>
</organism>
<dbReference type="AlphaFoldDB" id="A0A318S1G4"/>
<dbReference type="InterPro" id="IPR036390">
    <property type="entry name" value="WH_DNA-bd_sf"/>
</dbReference>
<proteinExistence type="predicted"/>
<accession>A0A318S1G4</accession>
<protein>
    <submittedName>
        <fullName evidence="1">Uncharacterized protein</fullName>
    </submittedName>
</protein>
<dbReference type="EMBL" id="QJSX01000019">
    <property type="protein sequence ID" value="PYE49983.1"/>
    <property type="molecule type" value="Genomic_DNA"/>
</dbReference>
<keyword evidence="2" id="KW-1185">Reference proteome</keyword>
<comment type="caution">
    <text evidence="1">The sequence shown here is derived from an EMBL/GenBank/DDBJ whole genome shotgun (WGS) entry which is preliminary data.</text>
</comment>
<dbReference type="SUPFAM" id="SSF46785">
    <property type="entry name" value="Winged helix' DNA-binding domain"/>
    <property type="match status" value="1"/>
</dbReference>
<evidence type="ECO:0000313" key="1">
    <source>
        <dbReference type="EMBL" id="PYE49983.1"/>
    </source>
</evidence>
<gene>
    <name evidence="1" type="ORF">DES52_1193</name>
</gene>
<dbReference type="Proteomes" id="UP000248326">
    <property type="component" value="Unassembled WGS sequence"/>
</dbReference>
<reference evidence="1 2" key="1">
    <citation type="submission" date="2018-06" db="EMBL/GenBank/DDBJ databases">
        <title>Genomic Encyclopedia of Type Strains, Phase IV (KMG-IV): sequencing the most valuable type-strain genomes for metagenomic binning, comparative biology and taxonomic classification.</title>
        <authorList>
            <person name="Goeker M."/>
        </authorList>
    </citation>
    <scope>NUCLEOTIDE SEQUENCE [LARGE SCALE GENOMIC DNA]</scope>
    <source>
        <strain evidence="1 2">DSM 18048</strain>
    </source>
</reference>
<dbReference type="OrthoDB" id="76630at2"/>
<evidence type="ECO:0000313" key="2">
    <source>
        <dbReference type="Proteomes" id="UP000248326"/>
    </source>
</evidence>